<gene>
    <name evidence="1" type="ORF">EZS27_014343</name>
</gene>
<reference evidence="1" key="1">
    <citation type="submission" date="2019-03" db="EMBL/GenBank/DDBJ databases">
        <title>Single cell metagenomics reveals metabolic interactions within the superorganism composed of flagellate Streblomastix strix and complex community of Bacteroidetes bacteria on its surface.</title>
        <authorList>
            <person name="Treitli S.C."/>
            <person name="Kolisko M."/>
            <person name="Husnik F."/>
            <person name="Keeling P."/>
            <person name="Hampl V."/>
        </authorList>
    </citation>
    <scope>NUCLEOTIDE SEQUENCE</scope>
    <source>
        <strain evidence="1">STM</strain>
    </source>
</reference>
<evidence type="ECO:0000313" key="1">
    <source>
        <dbReference type="EMBL" id="KAA6337578.1"/>
    </source>
</evidence>
<sequence length="29" mass="3236">MTQESTKLEKVEPEGISKIVITSLSFNIL</sequence>
<protein>
    <submittedName>
        <fullName evidence="1">Uncharacterized protein</fullName>
    </submittedName>
</protein>
<name>A0A5J4RVK5_9ZZZZ</name>
<proteinExistence type="predicted"/>
<accession>A0A5J4RVK5</accession>
<dbReference type="AlphaFoldDB" id="A0A5J4RVK5"/>
<organism evidence="1">
    <name type="scientific">termite gut metagenome</name>
    <dbReference type="NCBI Taxonomy" id="433724"/>
    <lineage>
        <taxon>unclassified sequences</taxon>
        <taxon>metagenomes</taxon>
        <taxon>organismal metagenomes</taxon>
    </lineage>
</organism>
<comment type="caution">
    <text evidence="1">The sequence shown here is derived from an EMBL/GenBank/DDBJ whole genome shotgun (WGS) entry which is preliminary data.</text>
</comment>
<dbReference type="EMBL" id="SNRY01000687">
    <property type="protein sequence ID" value="KAA6337578.1"/>
    <property type="molecule type" value="Genomic_DNA"/>
</dbReference>